<protein>
    <submittedName>
        <fullName evidence="6">Uncharacterized protein</fullName>
    </submittedName>
</protein>
<dbReference type="InterPro" id="IPR036322">
    <property type="entry name" value="WD40_repeat_dom_sf"/>
</dbReference>
<keyword evidence="2" id="KW-0963">Cytoplasm</keyword>
<sequence>MGNHFNFLKLSPHKYSIIAYVGCSSSSNIIIIVFLLFSGHVPFGLICHPDREHLIYPLGCTVIIQSINTPGQDFLHGHTNNVSCVTVSPSGSYVASGQITFMGFKVDKRSGYSKRRCCLGCHFTKVKLNIWHFLQMIFT</sequence>
<evidence type="ECO:0000256" key="5">
    <source>
        <dbReference type="SAM" id="Phobius"/>
    </source>
</evidence>
<dbReference type="InterPro" id="IPR050630">
    <property type="entry name" value="WD_repeat_EMAP"/>
</dbReference>
<keyword evidence="5" id="KW-0472">Membrane</keyword>
<name>A0A670YP80_PSETE</name>
<dbReference type="InterPro" id="IPR015943">
    <property type="entry name" value="WD40/YVTN_repeat-like_dom_sf"/>
</dbReference>
<dbReference type="Gene3D" id="2.130.10.10">
    <property type="entry name" value="YVTN repeat-like/Quinoprotein amine dehydrogenase"/>
    <property type="match status" value="1"/>
</dbReference>
<dbReference type="PANTHER" id="PTHR13720">
    <property type="entry name" value="WD-40 REPEAT PROTEIN"/>
    <property type="match status" value="1"/>
</dbReference>
<dbReference type="OMA" id="EARMMAG"/>
<keyword evidence="4" id="KW-0677">Repeat</keyword>
<dbReference type="GO" id="GO:0005737">
    <property type="term" value="C:cytoplasm"/>
    <property type="evidence" value="ECO:0007669"/>
    <property type="project" value="UniProtKB-SubCell"/>
</dbReference>
<evidence type="ECO:0000256" key="4">
    <source>
        <dbReference type="ARBA" id="ARBA00022737"/>
    </source>
</evidence>
<reference evidence="6" key="1">
    <citation type="submission" date="2025-08" db="UniProtKB">
        <authorList>
            <consortium name="Ensembl"/>
        </authorList>
    </citation>
    <scope>IDENTIFICATION</scope>
</reference>
<keyword evidence="7" id="KW-1185">Reference proteome</keyword>
<comment type="subcellular location">
    <subcellularLocation>
        <location evidence="1">Cytoplasm</location>
    </subcellularLocation>
</comment>
<keyword evidence="5" id="KW-1133">Transmembrane helix</keyword>
<dbReference type="SUPFAM" id="SSF50978">
    <property type="entry name" value="WD40 repeat-like"/>
    <property type="match status" value="1"/>
</dbReference>
<dbReference type="Proteomes" id="UP000472273">
    <property type="component" value="Unplaced"/>
</dbReference>
<keyword evidence="5" id="KW-0812">Transmembrane</keyword>
<feature type="transmembrane region" description="Helical" evidence="5">
    <location>
        <begin position="17"/>
        <end position="37"/>
    </location>
</feature>
<dbReference type="Ensembl" id="ENSPTXT00000013969.1">
    <property type="protein sequence ID" value="ENSPTXP00000013547.1"/>
    <property type="gene ID" value="ENSPTXG00000009428.1"/>
</dbReference>
<evidence type="ECO:0000313" key="6">
    <source>
        <dbReference type="Ensembl" id="ENSPTXP00000013547.1"/>
    </source>
</evidence>
<evidence type="ECO:0000256" key="2">
    <source>
        <dbReference type="ARBA" id="ARBA00022490"/>
    </source>
</evidence>
<dbReference type="GeneTree" id="ENSGT00940000157016"/>
<keyword evidence="3" id="KW-0853">WD repeat</keyword>
<dbReference type="PANTHER" id="PTHR13720:SF14">
    <property type="entry name" value="CILIA- AND FLAGELLA-ASSOCIATED PROTEIN 52"/>
    <property type="match status" value="1"/>
</dbReference>
<evidence type="ECO:0000256" key="3">
    <source>
        <dbReference type="ARBA" id="ARBA00022574"/>
    </source>
</evidence>
<reference evidence="6" key="2">
    <citation type="submission" date="2025-09" db="UniProtKB">
        <authorList>
            <consortium name="Ensembl"/>
        </authorList>
    </citation>
    <scope>IDENTIFICATION</scope>
</reference>
<evidence type="ECO:0000256" key="1">
    <source>
        <dbReference type="ARBA" id="ARBA00004496"/>
    </source>
</evidence>
<organism evidence="6 7">
    <name type="scientific">Pseudonaja textilis</name>
    <name type="common">Eastern brown snake</name>
    <dbReference type="NCBI Taxonomy" id="8673"/>
    <lineage>
        <taxon>Eukaryota</taxon>
        <taxon>Metazoa</taxon>
        <taxon>Chordata</taxon>
        <taxon>Craniata</taxon>
        <taxon>Vertebrata</taxon>
        <taxon>Euteleostomi</taxon>
        <taxon>Lepidosauria</taxon>
        <taxon>Squamata</taxon>
        <taxon>Bifurcata</taxon>
        <taxon>Unidentata</taxon>
        <taxon>Episquamata</taxon>
        <taxon>Toxicofera</taxon>
        <taxon>Serpentes</taxon>
        <taxon>Colubroidea</taxon>
        <taxon>Elapidae</taxon>
        <taxon>Hydrophiinae</taxon>
        <taxon>Pseudonaja</taxon>
    </lineage>
</organism>
<accession>A0A670YP80</accession>
<proteinExistence type="predicted"/>
<evidence type="ECO:0000313" key="7">
    <source>
        <dbReference type="Proteomes" id="UP000472273"/>
    </source>
</evidence>
<dbReference type="AlphaFoldDB" id="A0A670YP80"/>